<organism evidence="1 2">
    <name type="scientific">Prunus armeniaca</name>
    <name type="common">Apricot</name>
    <name type="synonym">Armeniaca vulgaris</name>
    <dbReference type="NCBI Taxonomy" id="36596"/>
    <lineage>
        <taxon>Eukaryota</taxon>
        <taxon>Viridiplantae</taxon>
        <taxon>Streptophyta</taxon>
        <taxon>Embryophyta</taxon>
        <taxon>Tracheophyta</taxon>
        <taxon>Spermatophyta</taxon>
        <taxon>Magnoliopsida</taxon>
        <taxon>eudicotyledons</taxon>
        <taxon>Gunneridae</taxon>
        <taxon>Pentapetalae</taxon>
        <taxon>rosids</taxon>
        <taxon>fabids</taxon>
        <taxon>Rosales</taxon>
        <taxon>Rosaceae</taxon>
        <taxon>Amygdaloideae</taxon>
        <taxon>Amygdaleae</taxon>
        <taxon>Prunus</taxon>
    </lineage>
</organism>
<reference evidence="1 2" key="1">
    <citation type="submission" date="2020-05" db="EMBL/GenBank/DDBJ databases">
        <authorList>
            <person name="Campoy J."/>
            <person name="Schneeberger K."/>
            <person name="Spophaly S."/>
        </authorList>
    </citation>
    <scope>NUCLEOTIDE SEQUENCE [LARGE SCALE GENOMIC DNA]</scope>
    <source>
        <strain evidence="1">PruArmRojPasFocal</strain>
    </source>
</reference>
<gene>
    <name evidence="1" type="ORF">CURHAP_LOCUS41885</name>
</gene>
<name>A0A6J5VCC1_PRUAR</name>
<evidence type="ECO:0000313" key="1">
    <source>
        <dbReference type="EMBL" id="CAB4285881.1"/>
    </source>
</evidence>
<proteinExistence type="predicted"/>
<protein>
    <submittedName>
        <fullName evidence="1">Uncharacterized protein</fullName>
    </submittedName>
</protein>
<sequence>MKRKISAGVWKQGLEELATGNVGVLEAKMLESLGDLGRVLKEPRGGRDLEQSVSWTEYAARVVGGLRGRPEPGFC</sequence>
<dbReference type="Proteomes" id="UP000507222">
    <property type="component" value="Unassembled WGS sequence"/>
</dbReference>
<dbReference type="AlphaFoldDB" id="A0A6J5VCC1"/>
<dbReference type="EMBL" id="CAEKDK010000007">
    <property type="protein sequence ID" value="CAB4285881.1"/>
    <property type="molecule type" value="Genomic_DNA"/>
</dbReference>
<evidence type="ECO:0000313" key="2">
    <source>
        <dbReference type="Proteomes" id="UP000507222"/>
    </source>
</evidence>
<accession>A0A6J5VCC1</accession>